<dbReference type="OrthoDB" id="5981550at2759"/>
<dbReference type="PROSITE" id="PS50012">
    <property type="entry name" value="RCC1_3"/>
    <property type="match status" value="4"/>
</dbReference>
<organism evidence="3 4">
    <name type="scientific">Miscanthus lutarioriparius</name>
    <dbReference type="NCBI Taxonomy" id="422564"/>
    <lineage>
        <taxon>Eukaryota</taxon>
        <taxon>Viridiplantae</taxon>
        <taxon>Streptophyta</taxon>
        <taxon>Embryophyta</taxon>
        <taxon>Tracheophyta</taxon>
        <taxon>Spermatophyta</taxon>
        <taxon>Magnoliopsida</taxon>
        <taxon>Liliopsida</taxon>
        <taxon>Poales</taxon>
        <taxon>Poaceae</taxon>
        <taxon>PACMAD clade</taxon>
        <taxon>Panicoideae</taxon>
        <taxon>Andropogonodae</taxon>
        <taxon>Andropogoneae</taxon>
        <taxon>Saccharinae</taxon>
        <taxon>Miscanthus</taxon>
    </lineage>
</organism>
<protein>
    <submittedName>
        <fullName evidence="3">Uncharacterized protein</fullName>
    </submittedName>
</protein>
<comment type="caution">
    <text evidence="3">The sequence shown here is derived from an EMBL/GenBank/DDBJ whole genome shotgun (WGS) entry which is preliminary data.</text>
</comment>
<feature type="repeat" description="RCC1" evidence="2">
    <location>
        <begin position="177"/>
        <end position="227"/>
    </location>
</feature>
<dbReference type="PANTHER" id="PTHR22870:SF408">
    <property type="entry name" value="OS09G0560450 PROTEIN"/>
    <property type="match status" value="1"/>
</dbReference>
<proteinExistence type="predicted"/>
<sequence length="475" mass="51410">MLLSLKVLSSQLRHLKAIKCRFPMDATDSKASTVIKAACTFFRSQADFEPDATLSLPECAAYDTCCQKAIFESMKHEEKDKLKQRCGGSWKLVLEYLLIGEKNYHRGKSQVVAGPGHSIAVTAKGDVYSFGANSSGQLGLGNTEGQFEPCLIRSLQGIRITQAAVGSRRTMLVSDTGRVYAFGQDNYSGLFFPSTCTSSPKVVESLKDMFVVQASIGGHFSAVLSREGQVYTFCWGREAKLGHRSDPNDLEPRLLSGPLEDALVVQIAAGNCYLLMLAYQPTGMSVYSVGCGLGGKLGAWMHDKPDDPNGDPTFPDIEALASDGRVFTWGWHSYGCLGHDDEQKCIDLPTAVAGLGSVKARHVSAGYCSTFVVADNGDVYSFGCHLSHNLGFQAAGVGDAGERIPKLATQIAALDEKAVQISATNTLDWVGDSYVPDHSHTFVLTESEALLPRCSLTDLYVGLRWPFSGKCNRLR</sequence>
<dbReference type="Proteomes" id="UP000604825">
    <property type="component" value="Unassembled WGS sequence"/>
</dbReference>
<dbReference type="Gene3D" id="2.130.10.30">
    <property type="entry name" value="Regulator of chromosome condensation 1/beta-lactamase-inhibitor protein II"/>
    <property type="match status" value="2"/>
</dbReference>
<dbReference type="Pfam" id="PF00415">
    <property type="entry name" value="RCC1"/>
    <property type="match status" value="3"/>
</dbReference>
<feature type="repeat" description="RCC1" evidence="2">
    <location>
        <begin position="228"/>
        <end position="280"/>
    </location>
</feature>
<reference evidence="3" key="1">
    <citation type="submission" date="2020-10" db="EMBL/GenBank/DDBJ databases">
        <authorList>
            <person name="Han B."/>
            <person name="Lu T."/>
            <person name="Zhao Q."/>
            <person name="Huang X."/>
            <person name="Zhao Y."/>
        </authorList>
    </citation>
    <scope>NUCLEOTIDE SEQUENCE</scope>
</reference>
<dbReference type="PRINTS" id="PR00633">
    <property type="entry name" value="RCCNDNSATION"/>
</dbReference>
<gene>
    <name evidence="3" type="ORF">NCGR_LOCUS46608</name>
</gene>
<evidence type="ECO:0000256" key="2">
    <source>
        <dbReference type="PROSITE-ProRule" id="PRU00235"/>
    </source>
</evidence>
<evidence type="ECO:0000313" key="3">
    <source>
        <dbReference type="EMBL" id="CAD6263299.1"/>
    </source>
</evidence>
<keyword evidence="1" id="KW-0677">Repeat</keyword>
<dbReference type="InterPro" id="IPR051210">
    <property type="entry name" value="Ub_ligase/GEF_domain"/>
</dbReference>
<dbReference type="EMBL" id="CAJGYO010000012">
    <property type="protein sequence ID" value="CAD6263299.1"/>
    <property type="molecule type" value="Genomic_DNA"/>
</dbReference>
<keyword evidence="4" id="KW-1185">Reference proteome</keyword>
<dbReference type="AlphaFoldDB" id="A0A811QQC0"/>
<evidence type="ECO:0000313" key="4">
    <source>
        <dbReference type="Proteomes" id="UP000604825"/>
    </source>
</evidence>
<dbReference type="InterPro" id="IPR009091">
    <property type="entry name" value="RCC1/BLIP-II"/>
</dbReference>
<dbReference type="InterPro" id="IPR000408">
    <property type="entry name" value="Reg_chr_condens"/>
</dbReference>
<accession>A0A811QQC0</accession>
<evidence type="ECO:0000256" key="1">
    <source>
        <dbReference type="ARBA" id="ARBA00022737"/>
    </source>
</evidence>
<name>A0A811QQC0_9POAL</name>
<feature type="repeat" description="RCC1" evidence="2">
    <location>
        <begin position="125"/>
        <end position="176"/>
    </location>
</feature>
<feature type="repeat" description="RCC1" evidence="2">
    <location>
        <begin position="324"/>
        <end position="376"/>
    </location>
</feature>
<dbReference type="PANTHER" id="PTHR22870">
    <property type="entry name" value="REGULATOR OF CHROMOSOME CONDENSATION"/>
    <property type="match status" value="1"/>
</dbReference>
<dbReference type="SUPFAM" id="SSF50985">
    <property type="entry name" value="RCC1/BLIP-II"/>
    <property type="match status" value="1"/>
</dbReference>